<keyword evidence="3" id="KW-1185">Reference proteome</keyword>
<dbReference type="RefSeq" id="WP_185072256.1">
    <property type="nucleotide sequence ID" value="NZ_JACHMB010000001.1"/>
</dbReference>
<organism evidence="2 3">
    <name type="scientific">Nonomuraea jabiensis</name>
    <dbReference type="NCBI Taxonomy" id="882448"/>
    <lineage>
        <taxon>Bacteria</taxon>
        <taxon>Bacillati</taxon>
        <taxon>Actinomycetota</taxon>
        <taxon>Actinomycetes</taxon>
        <taxon>Streptosporangiales</taxon>
        <taxon>Streptosporangiaceae</taxon>
        <taxon>Nonomuraea</taxon>
    </lineage>
</organism>
<protein>
    <submittedName>
        <fullName evidence="2">Uncharacterized protein</fullName>
    </submittedName>
</protein>
<proteinExistence type="predicted"/>
<feature type="region of interest" description="Disordered" evidence="1">
    <location>
        <begin position="1"/>
        <end position="22"/>
    </location>
</feature>
<accession>A0A7W9G813</accession>
<dbReference type="EMBL" id="JACHMB010000001">
    <property type="protein sequence ID" value="MBB5778869.1"/>
    <property type="molecule type" value="Genomic_DNA"/>
</dbReference>
<gene>
    <name evidence="2" type="ORF">HD596_005625</name>
</gene>
<evidence type="ECO:0000256" key="1">
    <source>
        <dbReference type="SAM" id="MobiDB-lite"/>
    </source>
</evidence>
<sequence>MSTPEAEGGDAHGNPRPGLGLSVYQRPQITQTYEGGFSDAEYDFDPDNIEESYADHIHFHRNGDYPPEAPRTPTDADREALLARNPVDPGTAKKEMFIKIGEYEDPATGRPLPSSPVEQLRQDLKRLQGEVGGQSLKVRLTLAGLTERDLGSWQAAADMKATTDKAQSTLDAAINRVYSVYAAVVQALDDTVKTAKSADQSIAGGLRTRN</sequence>
<name>A0A7W9G813_9ACTN</name>
<evidence type="ECO:0000313" key="3">
    <source>
        <dbReference type="Proteomes" id="UP000579153"/>
    </source>
</evidence>
<reference evidence="2 3" key="1">
    <citation type="submission" date="2020-08" db="EMBL/GenBank/DDBJ databases">
        <title>Sequencing the genomes of 1000 actinobacteria strains.</title>
        <authorList>
            <person name="Klenk H.-P."/>
        </authorList>
    </citation>
    <scope>NUCLEOTIDE SEQUENCE [LARGE SCALE GENOMIC DNA]</scope>
    <source>
        <strain evidence="2 3">DSM 45507</strain>
    </source>
</reference>
<evidence type="ECO:0000313" key="2">
    <source>
        <dbReference type="EMBL" id="MBB5778869.1"/>
    </source>
</evidence>
<comment type="caution">
    <text evidence="2">The sequence shown here is derived from an EMBL/GenBank/DDBJ whole genome shotgun (WGS) entry which is preliminary data.</text>
</comment>
<dbReference type="Proteomes" id="UP000579153">
    <property type="component" value="Unassembled WGS sequence"/>
</dbReference>
<dbReference type="AlphaFoldDB" id="A0A7W9G813"/>